<dbReference type="EMBL" id="QGDD01000001">
    <property type="protein sequence ID" value="PWN04948.1"/>
    <property type="molecule type" value="Genomic_DNA"/>
</dbReference>
<dbReference type="Proteomes" id="UP000245507">
    <property type="component" value="Unassembled WGS sequence"/>
</dbReference>
<accession>A0A316TMD4</accession>
<gene>
    <name evidence="1" type="ORF">DJ010_00820</name>
</gene>
<dbReference type="Pfam" id="PF11042">
    <property type="entry name" value="DUF2750"/>
    <property type="match status" value="1"/>
</dbReference>
<reference evidence="1 2" key="1">
    <citation type="submission" date="2018-05" db="EMBL/GenBank/DDBJ databases">
        <title>Nocardioides silvaticus genome.</title>
        <authorList>
            <person name="Li C."/>
            <person name="Wang G."/>
        </authorList>
    </citation>
    <scope>NUCLEOTIDE SEQUENCE [LARGE SCALE GENOMIC DNA]</scope>
    <source>
        <strain evidence="1 2">CCTCC AB 2018079</strain>
    </source>
</reference>
<dbReference type="AlphaFoldDB" id="A0A316TMD4"/>
<keyword evidence="2" id="KW-1185">Reference proteome</keyword>
<dbReference type="RefSeq" id="WP_109692452.1">
    <property type="nucleotide sequence ID" value="NZ_QGDD01000001.1"/>
</dbReference>
<dbReference type="OrthoDB" id="2936081at2"/>
<comment type="caution">
    <text evidence="1">The sequence shown here is derived from an EMBL/GenBank/DDBJ whole genome shotgun (WGS) entry which is preliminary data.</text>
</comment>
<organism evidence="1 2">
    <name type="scientific">Nocardioides silvaticus</name>
    <dbReference type="NCBI Taxonomy" id="2201891"/>
    <lineage>
        <taxon>Bacteria</taxon>
        <taxon>Bacillati</taxon>
        <taxon>Actinomycetota</taxon>
        <taxon>Actinomycetes</taxon>
        <taxon>Propionibacteriales</taxon>
        <taxon>Nocardioidaceae</taxon>
        <taxon>Nocardioides</taxon>
    </lineage>
</organism>
<dbReference type="InterPro" id="IPR021284">
    <property type="entry name" value="DUF2750"/>
</dbReference>
<sequence>MSISPAHADAFYTEVLRSETVWGIRDADGFPAPESGGHRAMPFWSAESRAQRIIEQVEAYRGFEVVSLPLDVWRSRWMPGLAKDGLLVGLNWSGTSATCYDVTPADAEAALVART</sequence>
<protein>
    <submittedName>
        <fullName evidence="1">DUF2750 domain-containing protein</fullName>
    </submittedName>
</protein>
<proteinExistence type="predicted"/>
<evidence type="ECO:0000313" key="2">
    <source>
        <dbReference type="Proteomes" id="UP000245507"/>
    </source>
</evidence>
<name>A0A316TMD4_9ACTN</name>
<evidence type="ECO:0000313" key="1">
    <source>
        <dbReference type="EMBL" id="PWN04948.1"/>
    </source>
</evidence>